<dbReference type="SUPFAM" id="SSF56436">
    <property type="entry name" value="C-type lectin-like"/>
    <property type="match status" value="1"/>
</dbReference>
<name>A0A921K6J4_9MICC</name>
<dbReference type="PANTHER" id="PTHR23150:SF19">
    <property type="entry name" value="FORMYLGLYCINE-GENERATING ENZYME"/>
    <property type="match status" value="1"/>
</dbReference>
<dbReference type="InterPro" id="IPR005532">
    <property type="entry name" value="SUMF_dom"/>
</dbReference>
<reference evidence="2" key="1">
    <citation type="journal article" date="2021" name="PeerJ">
        <title>Extensive microbial diversity within the chicken gut microbiome revealed by metagenomics and culture.</title>
        <authorList>
            <person name="Gilroy R."/>
            <person name="Ravi A."/>
            <person name="Getino M."/>
            <person name="Pursley I."/>
            <person name="Horton D.L."/>
            <person name="Alikhan N.F."/>
            <person name="Baker D."/>
            <person name="Gharbi K."/>
            <person name="Hall N."/>
            <person name="Watson M."/>
            <person name="Adriaenssens E.M."/>
            <person name="Foster-Nyarko E."/>
            <person name="Jarju S."/>
            <person name="Secka A."/>
            <person name="Antonio M."/>
            <person name="Oren A."/>
            <person name="Chaudhuri R.R."/>
            <person name="La Ragione R."/>
            <person name="Hildebrand F."/>
            <person name="Pallen M.J."/>
        </authorList>
    </citation>
    <scope>NUCLEOTIDE SEQUENCE</scope>
    <source>
        <strain evidence="2">ChiHjej13B12-14962</strain>
    </source>
</reference>
<evidence type="ECO:0000313" key="3">
    <source>
        <dbReference type="Proteomes" id="UP000703315"/>
    </source>
</evidence>
<dbReference type="InterPro" id="IPR042095">
    <property type="entry name" value="SUMF_sf"/>
</dbReference>
<dbReference type="InterPro" id="IPR051043">
    <property type="entry name" value="Sulfatase_Mod_Factor_Kinase"/>
</dbReference>
<dbReference type="RefSeq" id="WP_303901437.1">
    <property type="nucleotide sequence ID" value="NZ_DYXC01000013.1"/>
</dbReference>
<proteinExistence type="predicted"/>
<dbReference type="Proteomes" id="UP000703315">
    <property type="component" value="Unassembled WGS sequence"/>
</dbReference>
<gene>
    <name evidence="2" type="ORF">K8V32_00865</name>
</gene>
<dbReference type="Gene3D" id="3.90.1580.10">
    <property type="entry name" value="paralog of FGE (formylglycine-generating enzyme)"/>
    <property type="match status" value="1"/>
</dbReference>
<comment type="caution">
    <text evidence="2">The sequence shown here is derived from an EMBL/GenBank/DDBJ whole genome shotgun (WGS) entry which is preliminary data.</text>
</comment>
<evidence type="ECO:0000259" key="1">
    <source>
        <dbReference type="Pfam" id="PF03781"/>
    </source>
</evidence>
<reference evidence="2" key="2">
    <citation type="submission" date="2021-09" db="EMBL/GenBank/DDBJ databases">
        <authorList>
            <person name="Gilroy R."/>
        </authorList>
    </citation>
    <scope>NUCLEOTIDE SEQUENCE</scope>
    <source>
        <strain evidence="2">ChiHjej13B12-14962</strain>
    </source>
</reference>
<sequence>MQSSNLDIRWVRLEGGPFSMGSNDFYPEERPRHQRTVAPFEIAETPITNRQFSTFVHETGHVTIAELSLSETDYPTLSAEQRAAGSLVFTPTAGPVNLQDWRQWWRWQPGAYWQAPQGPGSNLKGLEDHPVVHVAYEDAVAFATWAGARLLTEPEHEFASQGATEGSSYPWGNERDPDGVIQANTWRGKFPYDNQGSLGWKGTSPVRTFPANSFGLFDCIGNVWEWTSTEYTADHRHIVADTTQETTASCQCSPQNQRSPAAKPKVLKGGSHLCAPEYCHRYRPAARTSQTTDSSSSHIGFRIARDV</sequence>
<dbReference type="PANTHER" id="PTHR23150">
    <property type="entry name" value="SULFATASE MODIFYING FACTOR 1, 2"/>
    <property type="match status" value="1"/>
</dbReference>
<accession>A0A921K6J4</accession>
<evidence type="ECO:0000313" key="2">
    <source>
        <dbReference type="EMBL" id="HJF13341.1"/>
    </source>
</evidence>
<dbReference type="EMBL" id="DYXC01000013">
    <property type="protein sequence ID" value="HJF13341.1"/>
    <property type="molecule type" value="Genomic_DNA"/>
</dbReference>
<dbReference type="Pfam" id="PF03781">
    <property type="entry name" value="FGE-sulfatase"/>
    <property type="match status" value="1"/>
</dbReference>
<dbReference type="GO" id="GO:0120147">
    <property type="term" value="F:formylglycine-generating oxidase activity"/>
    <property type="evidence" value="ECO:0007669"/>
    <property type="project" value="TreeGrafter"/>
</dbReference>
<feature type="domain" description="Sulfatase-modifying factor enzyme-like" evidence="1">
    <location>
        <begin position="10"/>
        <end position="305"/>
    </location>
</feature>
<dbReference type="AlphaFoldDB" id="A0A921K6J4"/>
<organism evidence="2 3">
    <name type="scientific">Enteractinococcus helveticum</name>
    <dbReference type="NCBI Taxonomy" id="1837282"/>
    <lineage>
        <taxon>Bacteria</taxon>
        <taxon>Bacillati</taxon>
        <taxon>Actinomycetota</taxon>
        <taxon>Actinomycetes</taxon>
        <taxon>Micrococcales</taxon>
        <taxon>Micrococcaceae</taxon>
    </lineage>
</organism>
<dbReference type="InterPro" id="IPR016187">
    <property type="entry name" value="CTDL_fold"/>
</dbReference>
<protein>
    <submittedName>
        <fullName evidence="2">Formylglycine-generating enzyme family protein</fullName>
    </submittedName>
</protein>